<evidence type="ECO:0000313" key="1">
    <source>
        <dbReference type="EMBL" id="DAE33285.1"/>
    </source>
</evidence>
<name>A0A8S5RQC9_9VIRU</name>
<protein>
    <submittedName>
        <fullName evidence="1">Uncharacterized protein</fullName>
    </submittedName>
</protein>
<reference evidence="1" key="1">
    <citation type="journal article" date="2021" name="Proc. Natl. Acad. Sci. U.S.A.">
        <title>A Catalog of Tens of Thousands of Viruses from Human Metagenomes Reveals Hidden Associations with Chronic Diseases.</title>
        <authorList>
            <person name="Tisza M.J."/>
            <person name="Buck C.B."/>
        </authorList>
    </citation>
    <scope>NUCLEOTIDE SEQUENCE</scope>
    <source>
        <strain evidence="1">Ctrcb4</strain>
    </source>
</reference>
<accession>A0A8S5RQC9</accession>
<proteinExistence type="predicted"/>
<dbReference type="EMBL" id="BK059132">
    <property type="protein sequence ID" value="DAE33285.1"/>
    <property type="molecule type" value="Genomic_DNA"/>
</dbReference>
<organism evidence="1">
    <name type="scientific">virus sp. ctrcb4</name>
    <dbReference type="NCBI Taxonomy" id="2825824"/>
    <lineage>
        <taxon>Viruses</taxon>
    </lineage>
</organism>
<sequence>MRNFSYSKCNSTSSRLSNCCAISLINNSGRNFANLSVCI</sequence>